<feature type="transmembrane region" description="Helical" evidence="2">
    <location>
        <begin position="29"/>
        <end position="49"/>
    </location>
</feature>
<feature type="coiled-coil region" evidence="1">
    <location>
        <begin position="3"/>
        <end position="30"/>
    </location>
</feature>
<keyword evidence="1" id="KW-0175">Coiled coil</keyword>
<keyword evidence="2" id="KW-0812">Transmembrane</keyword>
<evidence type="ECO:0000313" key="3">
    <source>
        <dbReference type="EMBL" id="RZT00663.1"/>
    </source>
</evidence>
<dbReference type="RefSeq" id="WP_130435263.1">
    <property type="nucleotide sequence ID" value="NZ_SGXF01000003.1"/>
</dbReference>
<accession>A0A4Q7PNL2</accession>
<reference evidence="3 4" key="1">
    <citation type="submission" date="2019-02" db="EMBL/GenBank/DDBJ databases">
        <title>Genomic Encyclopedia of Type Strains, Phase IV (KMG-IV): sequencing the most valuable type-strain genomes for metagenomic binning, comparative biology and taxonomic classification.</title>
        <authorList>
            <person name="Goeker M."/>
        </authorList>
    </citation>
    <scope>NUCLEOTIDE SEQUENCE [LARGE SCALE GENOMIC DNA]</scope>
    <source>
        <strain evidence="3 4">DSM 29486</strain>
    </source>
</reference>
<sequence length="113" mass="12734">MDSRNEQELLKTAREQSRLLERQLKAMRLTAAFLGAALVLFLACSLALIPRYGRMLGQMEEVSQNLTAVSEQLKDSDLQSMLENVNQLVVTTEKTVSELETIIRPLSRLLGKE</sequence>
<dbReference type="AlphaFoldDB" id="A0A4Q7PNL2"/>
<evidence type="ECO:0000256" key="2">
    <source>
        <dbReference type="SAM" id="Phobius"/>
    </source>
</evidence>
<evidence type="ECO:0000313" key="4">
    <source>
        <dbReference type="Proteomes" id="UP000292927"/>
    </source>
</evidence>
<name>A0A4Q7PNL2_9FIRM</name>
<proteinExistence type="predicted"/>
<evidence type="ECO:0000256" key="1">
    <source>
        <dbReference type="SAM" id="Coils"/>
    </source>
</evidence>
<dbReference type="EMBL" id="SGXF01000003">
    <property type="protein sequence ID" value="RZT00663.1"/>
    <property type="molecule type" value="Genomic_DNA"/>
</dbReference>
<organism evidence="3 4">
    <name type="scientific">Cuneatibacter caecimuris</name>
    <dbReference type="NCBI Taxonomy" id="1796618"/>
    <lineage>
        <taxon>Bacteria</taxon>
        <taxon>Bacillati</taxon>
        <taxon>Bacillota</taxon>
        <taxon>Clostridia</taxon>
        <taxon>Lachnospirales</taxon>
        <taxon>Lachnospiraceae</taxon>
        <taxon>Cuneatibacter</taxon>
    </lineage>
</organism>
<gene>
    <name evidence="3" type="ORF">EV209_1987</name>
</gene>
<dbReference type="Proteomes" id="UP000292927">
    <property type="component" value="Unassembled WGS sequence"/>
</dbReference>
<keyword evidence="2" id="KW-1133">Transmembrane helix</keyword>
<protein>
    <submittedName>
        <fullName evidence="3">Uncharacterized protein</fullName>
    </submittedName>
</protein>
<comment type="caution">
    <text evidence="3">The sequence shown here is derived from an EMBL/GenBank/DDBJ whole genome shotgun (WGS) entry which is preliminary data.</text>
</comment>
<keyword evidence="2" id="KW-0472">Membrane</keyword>
<keyword evidence="4" id="KW-1185">Reference proteome</keyword>